<dbReference type="EMBL" id="JASGBQ010000004">
    <property type="protein sequence ID" value="MDI9241664.1"/>
    <property type="molecule type" value="Genomic_DNA"/>
</dbReference>
<evidence type="ECO:0000313" key="1">
    <source>
        <dbReference type="EMBL" id="MDI9241664.1"/>
    </source>
</evidence>
<organism evidence="1 2">
    <name type="scientific">Fusibacillus kribbianus</name>
    <dbReference type="NCBI Taxonomy" id="3044208"/>
    <lineage>
        <taxon>Bacteria</taxon>
        <taxon>Bacillati</taxon>
        <taxon>Bacillota</taxon>
        <taxon>Clostridia</taxon>
        <taxon>Lachnospirales</taxon>
        <taxon>Lachnospiraceae</taxon>
        <taxon>Fusibacillus</taxon>
    </lineage>
</organism>
<name>A0AAP4B8I9_9FIRM</name>
<dbReference type="Gene3D" id="3.60.15.10">
    <property type="entry name" value="Ribonuclease Z/Hydroxyacylglutathione hydrolase-like"/>
    <property type="match status" value="1"/>
</dbReference>
<dbReference type="PANTHER" id="PTHR42967">
    <property type="entry name" value="METAL DEPENDENT HYDROLASE"/>
    <property type="match status" value="1"/>
</dbReference>
<dbReference type="Pfam" id="PF13483">
    <property type="entry name" value="Lactamase_B_3"/>
    <property type="match status" value="1"/>
</dbReference>
<keyword evidence="2" id="KW-1185">Reference proteome</keyword>
<dbReference type="RefSeq" id="WP_283230175.1">
    <property type="nucleotide sequence ID" value="NZ_JASGBQ010000004.1"/>
</dbReference>
<dbReference type="AlphaFoldDB" id="A0AAP4B8I9"/>
<dbReference type="SUPFAM" id="SSF56281">
    <property type="entry name" value="Metallo-hydrolase/oxidoreductase"/>
    <property type="match status" value="1"/>
</dbReference>
<accession>A0AAP4B8I9</accession>
<dbReference type="Proteomes" id="UP001300383">
    <property type="component" value="Unassembled WGS sequence"/>
</dbReference>
<evidence type="ECO:0000313" key="2">
    <source>
        <dbReference type="Proteomes" id="UP001300383"/>
    </source>
</evidence>
<protein>
    <submittedName>
        <fullName evidence="1">MBL fold metallo-hydrolase</fullName>
    </submittedName>
</protein>
<comment type="caution">
    <text evidence="1">The sequence shown here is derived from an EMBL/GenBank/DDBJ whole genome shotgun (WGS) entry which is preliminary data.</text>
</comment>
<proteinExistence type="predicted"/>
<reference evidence="1 2" key="1">
    <citation type="submission" date="2023-05" db="EMBL/GenBank/DDBJ databases">
        <title>[ruminococcus] sp. nov., isolated from a pig farm feces dump.</title>
        <authorList>
            <person name="Chang Y.-H."/>
        </authorList>
    </citation>
    <scope>NUCLEOTIDE SEQUENCE [LARGE SCALE GENOMIC DNA]</scope>
    <source>
        <strain evidence="1 2">YH-rum2234</strain>
    </source>
</reference>
<sequence>MKIQYIHHSSFSVEFEKAVFLFDYFEGELPEFPRDKDMIVFASHRHHDHFDRIIFDLADKYPSVRYILSKDIRMSENYRKRMGIPDETASRITYIGKNAELALMAGGEPLKVETLTSTDEGVAFILQYEGKCLYHAGDLNWWTWIGETEEEYEDMTRRFQSEIAKIKGRHFDAAFVPLDPRQEERYSWGLDYFMRNTDTDQVYPMHFWGDFSVIDRLIADEVSRPYRERIVKIEK</sequence>
<dbReference type="InterPro" id="IPR036866">
    <property type="entry name" value="RibonucZ/Hydroxyglut_hydro"/>
</dbReference>
<gene>
    <name evidence="1" type="ORF">QJ036_04115</name>
</gene>
<dbReference type="PANTHER" id="PTHR42967:SF1">
    <property type="entry name" value="MBL FOLD METALLO-HYDROLASE"/>
    <property type="match status" value="1"/>
</dbReference>